<accession>A0A165BKH9</accession>
<keyword evidence="2" id="KW-1185">Reference proteome</keyword>
<evidence type="ECO:0000313" key="1">
    <source>
        <dbReference type="EMBL" id="KZT01222.1"/>
    </source>
</evidence>
<dbReference type="OrthoDB" id="6431331at2759"/>
<dbReference type="AlphaFoldDB" id="A0A165BKH9"/>
<dbReference type="RefSeq" id="XP_040758962.1">
    <property type="nucleotide sequence ID" value="XM_040913354.1"/>
</dbReference>
<dbReference type="PANTHER" id="PTHR43329">
    <property type="entry name" value="EPOXIDE HYDROLASE"/>
    <property type="match status" value="1"/>
</dbReference>
<proteinExistence type="predicted"/>
<dbReference type="InParanoid" id="A0A165BKH9"/>
<reference evidence="1 2" key="1">
    <citation type="journal article" date="2016" name="Mol. Biol. Evol.">
        <title>Comparative Genomics of Early-Diverging Mushroom-Forming Fungi Provides Insights into the Origins of Lignocellulose Decay Capabilities.</title>
        <authorList>
            <person name="Nagy L.G."/>
            <person name="Riley R."/>
            <person name="Tritt A."/>
            <person name="Adam C."/>
            <person name="Daum C."/>
            <person name="Floudas D."/>
            <person name="Sun H."/>
            <person name="Yadav J.S."/>
            <person name="Pangilinan J."/>
            <person name="Larsson K.H."/>
            <person name="Matsuura K."/>
            <person name="Barry K."/>
            <person name="Labutti K."/>
            <person name="Kuo R."/>
            <person name="Ohm R.A."/>
            <person name="Bhattacharya S.S."/>
            <person name="Shirouzu T."/>
            <person name="Yoshinaga Y."/>
            <person name="Martin F.M."/>
            <person name="Grigoriev I.V."/>
            <person name="Hibbett D.S."/>
        </authorList>
    </citation>
    <scope>NUCLEOTIDE SEQUENCE [LARGE SCALE GENOMIC DNA]</scope>
    <source>
        <strain evidence="1 2">93-53</strain>
    </source>
</reference>
<gene>
    <name evidence="1" type="ORF">LAESUDRAFT_763923</name>
</gene>
<dbReference type="GeneID" id="63830382"/>
<sequence>MSMPFQGPPSLRFGDNPLDMSQNILSTFSADRREQLAKLDSPRKYYIPYFAGRDAAYDMSNAPQGIHAFLRAYFHMKSADWRHNDPRPLATAEPFELAKLPHYYMMPLAATMPEAVAPHAPNADEIARSRWLTDEELAVYAEEYGRTGFQGALNGYRSFQPEFYDELGVFAGKVIAVSAMFISGKQDWGVYQMPGALEKMKTEACSRMREKDVLLVDGAGHLVQQEQPEKVITLLERFLSEVKVSE</sequence>
<name>A0A165BKH9_9APHY</name>
<dbReference type="Proteomes" id="UP000076871">
    <property type="component" value="Unassembled WGS sequence"/>
</dbReference>
<evidence type="ECO:0000313" key="2">
    <source>
        <dbReference type="Proteomes" id="UP000076871"/>
    </source>
</evidence>
<dbReference type="InterPro" id="IPR029058">
    <property type="entry name" value="AB_hydrolase_fold"/>
</dbReference>
<dbReference type="EMBL" id="KV427668">
    <property type="protein sequence ID" value="KZT01222.1"/>
    <property type="molecule type" value="Genomic_DNA"/>
</dbReference>
<dbReference type="SUPFAM" id="SSF53474">
    <property type="entry name" value="alpha/beta-Hydrolases"/>
    <property type="match status" value="1"/>
</dbReference>
<organism evidence="1 2">
    <name type="scientific">Laetiporus sulphureus 93-53</name>
    <dbReference type="NCBI Taxonomy" id="1314785"/>
    <lineage>
        <taxon>Eukaryota</taxon>
        <taxon>Fungi</taxon>
        <taxon>Dikarya</taxon>
        <taxon>Basidiomycota</taxon>
        <taxon>Agaricomycotina</taxon>
        <taxon>Agaricomycetes</taxon>
        <taxon>Polyporales</taxon>
        <taxon>Laetiporus</taxon>
    </lineage>
</organism>
<dbReference type="STRING" id="1314785.A0A165BKH9"/>
<protein>
    <submittedName>
        <fullName evidence="1">HAD superfamily</fullName>
    </submittedName>
</protein>
<dbReference type="Gene3D" id="3.40.50.1820">
    <property type="entry name" value="alpha/beta hydrolase"/>
    <property type="match status" value="1"/>
</dbReference>